<keyword evidence="2" id="KW-1185">Reference proteome</keyword>
<comment type="caution">
    <text evidence="1">The sequence shown here is derived from an EMBL/GenBank/DDBJ whole genome shotgun (WGS) entry which is preliminary data.</text>
</comment>
<dbReference type="Pfam" id="PF14431">
    <property type="entry name" value="YwqJ-deaminase"/>
    <property type="match status" value="1"/>
</dbReference>
<evidence type="ECO:0000313" key="2">
    <source>
        <dbReference type="Proteomes" id="UP001500909"/>
    </source>
</evidence>
<gene>
    <name evidence="1" type="ORF">GCM10010361_39290</name>
</gene>
<evidence type="ECO:0000313" key="1">
    <source>
        <dbReference type="EMBL" id="GAA0471291.1"/>
    </source>
</evidence>
<protein>
    <recommendedName>
        <fullName evidence="3">Deaminase</fullName>
    </recommendedName>
</protein>
<dbReference type="InterPro" id="IPR025968">
    <property type="entry name" value="YwqJ_deaminase"/>
</dbReference>
<name>A0ABP3K4D6_9ACTN</name>
<sequence length="128" mass="13588">MSEQLPAVASSLLIHGKVLSHTSLIGPGSPNLHPAIRDFVAELPAGQRKSFTGRCAESALLSDQLWQLDAGRELGRTTTLSQAAPHFAGAAMTSRKIREPGNPEHGEVTEPCPVCSALLETLGVRVLR</sequence>
<evidence type="ECO:0008006" key="3">
    <source>
        <dbReference type="Google" id="ProtNLM"/>
    </source>
</evidence>
<dbReference type="EMBL" id="BAAABY010000028">
    <property type="protein sequence ID" value="GAA0471291.1"/>
    <property type="molecule type" value="Genomic_DNA"/>
</dbReference>
<reference evidence="2" key="1">
    <citation type="journal article" date="2019" name="Int. J. Syst. Evol. Microbiol.">
        <title>The Global Catalogue of Microorganisms (GCM) 10K type strain sequencing project: providing services to taxonomists for standard genome sequencing and annotation.</title>
        <authorList>
            <consortium name="The Broad Institute Genomics Platform"/>
            <consortium name="The Broad Institute Genome Sequencing Center for Infectious Disease"/>
            <person name="Wu L."/>
            <person name="Ma J."/>
        </authorList>
    </citation>
    <scope>NUCLEOTIDE SEQUENCE [LARGE SCALE GENOMIC DNA]</scope>
    <source>
        <strain evidence="2">JCM 4805</strain>
    </source>
</reference>
<proteinExistence type="predicted"/>
<organism evidence="1 2">
    <name type="scientific">Streptomyces olivaceiscleroticus</name>
    <dbReference type="NCBI Taxonomy" id="68245"/>
    <lineage>
        <taxon>Bacteria</taxon>
        <taxon>Bacillati</taxon>
        <taxon>Actinomycetota</taxon>
        <taxon>Actinomycetes</taxon>
        <taxon>Kitasatosporales</taxon>
        <taxon>Streptomycetaceae</taxon>
        <taxon>Streptomyces</taxon>
    </lineage>
</organism>
<dbReference type="Proteomes" id="UP001500909">
    <property type="component" value="Unassembled WGS sequence"/>
</dbReference>
<accession>A0ABP3K4D6</accession>